<reference evidence="1" key="1">
    <citation type="submission" date="2014-05" db="EMBL/GenBank/DDBJ databases">
        <authorList>
            <person name="Chronopoulou M."/>
        </authorList>
    </citation>
    <scope>NUCLEOTIDE SEQUENCE</scope>
    <source>
        <tissue evidence="1">Whole organism</tissue>
    </source>
</reference>
<feature type="non-terminal residue" evidence="1">
    <location>
        <position position="1"/>
    </location>
</feature>
<dbReference type="AlphaFoldDB" id="A0A0K2TX73"/>
<organism evidence="1">
    <name type="scientific">Lepeophtheirus salmonis</name>
    <name type="common">Salmon louse</name>
    <name type="synonym">Caligus salmonis</name>
    <dbReference type="NCBI Taxonomy" id="72036"/>
    <lineage>
        <taxon>Eukaryota</taxon>
        <taxon>Metazoa</taxon>
        <taxon>Ecdysozoa</taxon>
        <taxon>Arthropoda</taxon>
        <taxon>Crustacea</taxon>
        <taxon>Multicrustacea</taxon>
        <taxon>Hexanauplia</taxon>
        <taxon>Copepoda</taxon>
        <taxon>Siphonostomatoida</taxon>
        <taxon>Caligidae</taxon>
        <taxon>Lepeophtheirus</taxon>
    </lineage>
</organism>
<proteinExistence type="predicted"/>
<dbReference type="EMBL" id="HACA01013258">
    <property type="protein sequence ID" value="CDW30619.1"/>
    <property type="molecule type" value="Transcribed_RNA"/>
</dbReference>
<protein>
    <submittedName>
        <fullName evidence="1">Uncharacterized protein</fullName>
    </submittedName>
</protein>
<evidence type="ECO:0000313" key="1">
    <source>
        <dbReference type="EMBL" id="CDW30619.1"/>
    </source>
</evidence>
<sequence length="71" mass="7921">NTHDLINSVVLFLPHDLINSVVLFLHAISSSHLSLGHRGSLHLRNKFVSLPRQDATLTDLIRESRGLILCV</sequence>
<name>A0A0K2TX73_LEPSM</name>
<accession>A0A0K2TX73</accession>